<sequence>MQVGVNTKKWWKCEKVFSGHGEMTTTIYAVQHYPRSEWRYENTCFWDVQSVMEEIDSSKDAGSSTSAGTRLFNSSTVGFGSEVEAEARWNESLMREGGSSRISVRVFNPYNQTPVLLDAITVKWKPPAGSKLDVVGEKDMGRRTPRDRVFYTNPWWPPLCEGATIPCTKVAKQKGAF</sequence>
<organism evidence="1 2">
    <name type="scientific">Thelephora ganbajun</name>
    <name type="common">Ganba fungus</name>
    <dbReference type="NCBI Taxonomy" id="370292"/>
    <lineage>
        <taxon>Eukaryota</taxon>
        <taxon>Fungi</taxon>
        <taxon>Dikarya</taxon>
        <taxon>Basidiomycota</taxon>
        <taxon>Agaricomycotina</taxon>
        <taxon>Agaricomycetes</taxon>
        <taxon>Thelephorales</taxon>
        <taxon>Thelephoraceae</taxon>
        <taxon>Thelephora</taxon>
    </lineage>
</organism>
<name>A0ACB6ZB58_THEGA</name>
<evidence type="ECO:0000313" key="1">
    <source>
        <dbReference type="EMBL" id="KAF9646724.1"/>
    </source>
</evidence>
<protein>
    <submittedName>
        <fullName evidence="1">Uncharacterized protein</fullName>
    </submittedName>
</protein>
<accession>A0ACB6ZB58</accession>
<reference evidence="1" key="2">
    <citation type="journal article" date="2020" name="Nat. Commun.">
        <title>Large-scale genome sequencing of mycorrhizal fungi provides insights into the early evolution of symbiotic traits.</title>
        <authorList>
            <person name="Miyauchi S."/>
            <person name="Kiss E."/>
            <person name="Kuo A."/>
            <person name="Drula E."/>
            <person name="Kohler A."/>
            <person name="Sanchez-Garcia M."/>
            <person name="Morin E."/>
            <person name="Andreopoulos B."/>
            <person name="Barry K.W."/>
            <person name="Bonito G."/>
            <person name="Buee M."/>
            <person name="Carver A."/>
            <person name="Chen C."/>
            <person name="Cichocki N."/>
            <person name="Clum A."/>
            <person name="Culley D."/>
            <person name="Crous P.W."/>
            <person name="Fauchery L."/>
            <person name="Girlanda M."/>
            <person name="Hayes R.D."/>
            <person name="Keri Z."/>
            <person name="LaButti K."/>
            <person name="Lipzen A."/>
            <person name="Lombard V."/>
            <person name="Magnuson J."/>
            <person name="Maillard F."/>
            <person name="Murat C."/>
            <person name="Nolan M."/>
            <person name="Ohm R.A."/>
            <person name="Pangilinan J."/>
            <person name="Pereira M.F."/>
            <person name="Perotto S."/>
            <person name="Peter M."/>
            <person name="Pfister S."/>
            <person name="Riley R."/>
            <person name="Sitrit Y."/>
            <person name="Stielow J.B."/>
            <person name="Szollosi G."/>
            <person name="Zifcakova L."/>
            <person name="Stursova M."/>
            <person name="Spatafora J.W."/>
            <person name="Tedersoo L."/>
            <person name="Vaario L.M."/>
            <person name="Yamada A."/>
            <person name="Yan M."/>
            <person name="Wang P."/>
            <person name="Xu J."/>
            <person name="Bruns T."/>
            <person name="Baldrian P."/>
            <person name="Vilgalys R."/>
            <person name="Dunand C."/>
            <person name="Henrissat B."/>
            <person name="Grigoriev I.V."/>
            <person name="Hibbett D."/>
            <person name="Nagy L.G."/>
            <person name="Martin F.M."/>
        </authorList>
    </citation>
    <scope>NUCLEOTIDE SEQUENCE</scope>
    <source>
        <strain evidence="1">P2</strain>
    </source>
</reference>
<proteinExistence type="predicted"/>
<reference evidence="1" key="1">
    <citation type="submission" date="2019-10" db="EMBL/GenBank/DDBJ databases">
        <authorList>
            <consortium name="DOE Joint Genome Institute"/>
            <person name="Kuo A."/>
            <person name="Miyauchi S."/>
            <person name="Kiss E."/>
            <person name="Drula E."/>
            <person name="Kohler A."/>
            <person name="Sanchez-Garcia M."/>
            <person name="Andreopoulos B."/>
            <person name="Barry K.W."/>
            <person name="Bonito G."/>
            <person name="Buee M."/>
            <person name="Carver A."/>
            <person name="Chen C."/>
            <person name="Cichocki N."/>
            <person name="Clum A."/>
            <person name="Culley D."/>
            <person name="Crous P.W."/>
            <person name="Fauchery L."/>
            <person name="Girlanda M."/>
            <person name="Hayes R."/>
            <person name="Keri Z."/>
            <person name="Labutti K."/>
            <person name="Lipzen A."/>
            <person name="Lombard V."/>
            <person name="Magnuson J."/>
            <person name="Maillard F."/>
            <person name="Morin E."/>
            <person name="Murat C."/>
            <person name="Nolan M."/>
            <person name="Ohm R."/>
            <person name="Pangilinan J."/>
            <person name="Pereira M."/>
            <person name="Perotto S."/>
            <person name="Peter M."/>
            <person name="Riley R."/>
            <person name="Sitrit Y."/>
            <person name="Stielow B."/>
            <person name="Szollosi G."/>
            <person name="Zifcakova L."/>
            <person name="Stursova M."/>
            <person name="Spatafora J.W."/>
            <person name="Tedersoo L."/>
            <person name="Vaario L.-M."/>
            <person name="Yamada A."/>
            <person name="Yan M."/>
            <person name="Wang P."/>
            <person name="Xu J."/>
            <person name="Bruns T."/>
            <person name="Baldrian P."/>
            <person name="Vilgalys R."/>
            <person name="Henrissat B."/>
            <person name="Grigoriev I.V."/>
            <person name="Hibbett D."/>
            <person name="Nagy L.G."/>
            <person name="Martin F.M."/>
        </authorList>
    </citation>
    <scope>NUCLEOTIDE SEQUENCE</scope>
    <source>
        <strain evidence="1">P2</strain>
    </source>
</reference>
<evidence type="ECO:0000313" key="2">
    <source>
        <dbReference type="Proteomes" id="UP000886501"/>
    </source>
</evidence>
<dbReference type="EMBL" id="MU118050">
    <property type="protein sequence ID" value="KAF9646724.1"/>
    <property type="molecule type" value="Genomic_DNA"/>
</dbReference>
<dbReference type="Proteomes" id="UP000886501">
    <property type="component" value="Unassembled WGS sequence"/>
</dbReference>
<comment type="caution">
    <text evidence="1">The sequence shown here is derived from an EMBL/GenBank/DDBJ whole genome shotgun (WGS) entry which is preliminary data.</text>
</comment>
<keyword evidence="2" id="KW-1185">Reference proteome</keyword>
<gene>
    <name evidence="1" type="ORF">BDM02DRAFT_3130191</name>
</gene>